<protein>
    <submittedName>
        <fullName evidence="1">Uncharacterized protein</fullName>
    </submittedName>
</protein>
<sequence length="116" mass="12892">MKDILPPNNRPSEDGLKMISHCPVCHYNNTAIEAKVLEENDNSHLVYIKCKRCQSAVLALFSANSMGVSSVGVITDFDSYEVAKFRDLSRVNSDDVLNIKQALTDNDNFVKLLSSL</sequence>
<accession>A0A2H0W3J2</accession>
<reference evidence="2" key="1">
    <citation type="submission" date="2017-09" db="EMBL/GenBank/DDBJ databases">
        <title>Depth-based differentiation of microbial function through sediment-hosted aquifers and enrichment of novel symbionts in the deep terrestrial subsurface.</title>
        <authorList>
            <person name="Probst A.J."/>
            <person name="Ladd B."/>
            <person name="Jarett J.K."/>
            <person name="Geller-Mcgrath D.E."/>
            <person name="Sieber C.M.K."/>
            <person name="Emerson J.B."/>
            <person name="Anantharaman K."/>
            <person name="Thomas B.C."/>
            <person name="Malmstrom R."/>
            <person name="Stieglmeier M."/>
            <person name="Klingl A."/>
            <person name="Woyke T."/>
            <person name="Ryan C.M."/>
            <person name="Banfield J.F."/>
        </authorList>
    </citation>
    <scope>NUCLEOTIDE SEQUENCE [LARGE SCALE GENOMIC DNA]</scope>
</reference>
<evidence type="ECO:0000313" key="2">
    <source>
        <dbReference type="Proteomes" id="UP000229056"/>
    </source>
</evidence>
<dbReference type="Proteomes" id="UP000229056">
    <property type="component" value="Unassembled WGS sequence"/>
</dbReference>
<evidence type="ECO:0000313" key="1">
    <source>
        <dbReference type="EMBL" id="PIS05916.1"/>
    </source>
</evidence>
<dbReference type="EMBL" id="PEZY01000012">
    <property type="protein sequence ID" value="PIS05916.1"/>
    <property type="molecule type" value="Genomic_DNA"/>
</dbReference>
<dbReference type="AlphaFoldDB" id="A0A2H0W3J2"/>
<organism evidence="1 2">
    <name type="scientific">Candidatus Buchananbacteria bacterium CG10_big_fil_rev_8_21_14_0_10_33_19</name>
    <dbReference type="NCBI Taxonomy" id="1974525"/>
    <lineage>
        <taxon>Bacteria</taxon>
        <taxon>Candidatus Buchananiibacteriota</taxon>
    </lineage>
</organism>
<name>A0A2H0W3J2_9BACT</name>
<gene>
    <name evidence="1" type="ORF">COT80_04070</name>
</gene>
<comment type="caution">
    <text evidence="1">The sequence shown here is derived from an EMBL/GenBank/DDBJ whole genome shotgun (WGS) entry which is preliminary data.</text>
</comment>
<proteinExistence type="predicted"/>